<organism evidence="2 3">
    <name type="scientific">Candidatus Neptunichlamydia vexilliferae</name>
    <dbReference type="NCBI Taxonomy" id="1651774"/>
    <lineage>
        <taxon>Bacteria</taxon>
        <taxon>Pseudomonadati</taxon>
        <taxon>Chlamydiota</taxon>
        <taxon>Chlamydiia</taxon>
        <taxon>Parachlamydiales</taxon>
        <taxon>Simkaniaceae</taxon>
        <taxon>Candidatus Neptunichlamydia</taxon>
    </lineage>
</organism>
<feature type="transmembrane region" description="Helical" evidence="1">
    <location>
        <begin position="320"/>
        <end position="349"/>
    </location>
</feature>
<comment type="caution">
    <text evidence="2">The sequence shown here is derived from an EMBL/GenBank/DDBJ whole genome shotgun (WGS) entry which is preliminary data.</text>
</comment>
<dbReference type="RefSeq" id="WP_194848398.1">
    <property type="nucleotide sequence ID" value="NZ_JAAEJV010000070.1"/>
</dbReference>
<keyword evidence="1" id="KW-0472">Membrane</keyword>
<feature type="transmembrane region" description="Helical" evidence="1">
    <location>
        <begin position="171"/>
        <end position="191"/>
    </location>
</feature>
<evidence type="ECO:0000256" key="1">
    <source>
        <dbReference type="SAM" id="Phobius"/>
    </source>
</evidence>
<evidence type="ECO:0000313" key="3">
    <source>
        <dbReference type="Proteomes" id="UP001194714"/>
    </source>
</evidence>
<name>A0ABS0B0Z0_9BACT</name>
<dbReference type="Proteomes" id="UP001194714">
    <property type="component" value="Unassembled WGS sequence"/>
</dbReference>
<reference evidence="2 3" key="1">
    <citation type="submission" date="2020-01" db="EMBL/GenBank/DDBJ databases">
        <title>Draft genome sequence of Cand. Neptunochlamydia vexilliferae K9.</title>
        <authorList>
            <person name="Schulz F."/>
            <person name="Koestlbacher S."/>
            <person name="Wascher F."/>
            <person name="Pizzetti I."/>
            <person name="Horn M."/>
        </authorList>
    </citation>
    <scope>NUCLEOTIDE SEQUENCE [LARGE SCALE GENOMIC DNA]</scope>
    <source>
        <strain evidence="2 3">K9</strain>
    </source>
</reference>
<feature type="transmembrane region" description="Helical" evidence="1">
    <location>
        <begin position="58"/>
        <end position="75"/>
    </location>
</feature>
<feature type="transmembrane region" description="Helical" evidence="1">
    <location>
        <begin position="138"/>
        <end position="159"/>
    </location>
</feature>
<gene>
    <name evidence="2" type="ORF">NEPTK9_001594</name>
</gene>
<protein>
    <submittedName>
        <fullName evidence="2">Uncharacterized protein</fullName>
    </submittedName>
</protein>
<keyword evidence="1" id="KW-1133">Transmembrane helix</keyword>
<proteinExistence type="predicted"/>
<dbReference type="EMBL" id="JAAEJV010000070">
    <property type="protein sequence ID" value="MBF5060068.1"/>
    <property type="molecule type" value="Genomic_DNA"/>
</dbReference>
<keyword evidence="1" id="KW-0812">Transmembrane</keyword>
<feature type="transmembrane region" description="Helical" evidence="1">
    <location>
        <begin position="369"/>
        <end position="388"/>
    </location>
</feature>
<feature type="transmembrane region" description="Helical" evidence="1">
    <location>
        <begin position="408"/>
        <end position="426"/>
    </location>
</feature>
<accession>A0ABS0B0Z0</accession>
<feature type="transmembrane region" description="Helical" evidence="1">
    <location>
        <begin position="87"/>
        <end position="109"/>
    </location>
</feature>
<keyword evidence="3" id="KW-1185">Reference proteome</keyword>
<sequence>MASSSNQNNYRLIPYTGNIQHVDLEQSERSTVALFIDKRLIQEIRARESRPHLISRRILQAISVVAGYGGRIPFIELNLKLGGSSKLYGGLLTYGTCASFGSLVSYILLEIVDAQMKPKTREEHTLTESRIGPITNKVFLAVSSILGFAVQVPFAFIAYKYNPASTLNPDGVVMPIIVLAVDSWISVYSGYMGLRILREHQSLTMYEKHLSTVREKMYGLIEDNRKLLSLVGEETRTNFIASYEEIKRIDEATDRVQAFYALFTHRISDQTLHPSQHAKYVEHTVRAYGYICSLCNITTLGYIAWLGTDELTDGAISVDIIITALYVGAALYLNLTAIPETAVVLYNLFKSLFCFEYQPTLSDRLTPKLSFCLKSLTLATAALSYGPAVELSKDYYGFNEGAEIFMEITLSCATTFLVSMAMLSITDQILEFKIEKLGSDEEQAIMKIHKKMKHFASVLASSPLIEIAHFLKVLPQEAVNQLIEDTGITLSNLSDYIGSNNNAGSSTTERTSLLLTGSSSDD</sequence>
<feature type="transmembrane region" description="Helical" evidence="1">
    <location>
        <begin position="287"/>
        <end position="308"/>
    </location>
</feature>
<evidence type="ECO:0000313" key="2">
    <source>
        <dbReference type="EMBL" id="MBF5060068.1"/>
    </source>
</evidence>